<feature type="binding site" evidence="2">
    <location>
        <position position="261"/>
    </location>
    <ligand>
        <name>substrate</name>
    </ligand>
</feature>
<feature type="binding site" evidence="2">
    <location>
        <position position="308"/>
    </location>
    <ligand>
        <name>substrate</name>
    </ligand>
</feature>
<keyword evidence="2" id="KW-0808">Transferase</keyword>
<dbReference type="InterPro" id="IPR010918">
    <property type="entry name" value="PurM-like_C_dom"/>
</dbReference>
<dbReference type="Pfam" id="PF02769">
    <property type="entry name" value="AIRS_C"/>
    <property type="match status" value="1"/>
</dbReference>
<comment type="similarity">
    <text evidence="2">Belongs to the thiamine-monophosphate kinase family.</text>
</comment>
<feature type="binding site" evidence="2">
    <location>
        <position position="123"/>
    </location>
    <ligand>
        <name>Mg(2+)</name>
        <dbReference type="ChEBI" id="CHEBI:18420"/>
        <label>1</label>
    </ligand>
</feature>
<dbReference type="SUPFAM" id="SSF55326">
    <property type="entry name" value="PurM N-terminal domain-like"/>
    <property type="match status" value="1"/>
</dbReference>
<keyword evidence="2" id="KW-0547">Nucleotide-binding</keyword>
<feature type="binding site" evidence="2">
    <location>
        <position position="47"/>
    </location>
    <ligand>
        <name>Mg(2+)</name>
        <dbReference type="ChEBI" id="CHEBI:18420"/>
        <label>1</label>
    </ligand>
</feature>
<keyword evidence="2" id="KW-0067">ATP-binding</keyword>
<organism evidence="5 6">
    <name type="scientific">Rhizomicrobium electricum</name>
    <dbReference type="NCBI Taxonomy" id="480070"/>
    <lineage>
        <taxon>Bacteria</taxon>
        <taxon>Pseudomonadati</taxon>
        <taxon>Pseudomonadota</taxon>
        <taxon>Alphaproteobacteria</taxon>
        <taxon>Micropepsales</taxon>
        <taxon>Micropepsaceae</taxon>
        <taxon>Rhizomicrobium</taxon>
    </lineage>
</organism>
<dbReference type="Gene3D" id="3.30.1330.10">
    <property type="entry name" value="PurM-like, N-terminal domain"/>
    <property type="match status" value="1"/>
</dbReference>
<dbReference type="SUPFAM" id="SSF56042">
    <property type="entry name" value="PurM C-terminal domain-like"/>
    <property type="match status" value="1"/>
</dbReference>
<feature type="binding site" evidence="2">
    <location>
        <position position="30"/>
    </location>
    <ligand>
        <name>Mg(2+)</name>
        <dbReference type="ChEBI" id="CHEBI:18420"/>
        <label>4</label>
    </ligand>
</feature>
<protein>
    <recommendedName>
        <fullName evidence="2">Thiamine-monophosphate kinase</fullName>
        <shortName evidence="2">TMP kinase</shortName>
        <shortName evidence="2">Thiamine-phosphate kinase</shortName>
        <ecNumber evidence="2">2.7.4.16</ecNumber>
    </recommendedName>
</protein>
<comment type="catalytic activity">
    <reaction evidence="2">
        <text>thiamine phosphate + ATP = thiamine diphosphate + ADP</text>
        <dbReference type="Rhea" id="RHEA:15913"/>
        <dbReference type="ChEBI" id="CHEBI:30616"/>
        <dbReference type="ChEBI" id="CHEBI:37575"/>
        <dbReference type="ChEBI" id="CHEBI:58937"/>
        <dbReference type="ChEBI" id="CHEBI:456216"/>
        <dbReference type="EC" id="2.7.4.16"/>
    </reaction>
</comment>
<feature type="binding site" evidence="2">
    <location>
        <position position="216"/>
    </location>
    <ligand>
        <name>Mg(2+)</name>
        <dbReference type="ChEBI" id="CHEBI:18420"/>
        <label>5</label>
    </ligand>
</feature>
<evidence type="ECO:0000313" key="6">
    <source>
        <dbReference type="Proteomes" id="UP001499951"/>
    </source>
</evidence>
<sequence>MPDALSEFGLIAKYFVPLATHPGALALTDDAAVLEETAGRELIVTADALTAGVHFLPDDPPNLIASKALRVNLSDLAAKGAEPVGYLLALALPQSVDDAWLAEFARGLAEDQKAFGVSLLGGDTTATPGPLTIAITALGRAPRGAMIRRSGAKPGDHVFVSGTIGDAGAGLAILQGKTGGDTDAAFLIGRYRQPTPRVSLGPKLRGIANASLDVSDGLIADLGHIAETSGVRIVVEAEAIPRSAALVRFDPDIVCAATAGDDYEIAFTASSPVTADLPVTCIGRVEPGQGVVLLDREGREIPVIRPGFTHF</sequence>
<feature type="binding site" evidence="2">
    <location>
        <position position="54"/>
    </location>
    <ligand>
        <name>substrate</name>
    </ligand>
</feature>
<feature type="binding site" evidence="2">
    <location>
        <position position="75"/>
    </location>
    <ligand>
        <name>Mg(2+)</name>
        <dbReference type="ChEBI" id="CHEBI:18420"/>
        <label>3</label>
    </ligand>
</feature>
<evidence type="ECO:0000256" key="1">
    <source>
        <dbReference type="ARBA" id="ARBA00022977"/>
    </source>
</evidence>
<dbReference type="HAMAP" id="MF_02128">
    <property type="entry name" value="TMP_kinase"/>
    <property type="match status" value="1"/>
</dbReference>
<keyword evidence="6" id="KW-1185">Reference proteome</keyword>
<dbReference type="GO" id="GO:0016301">
    <property type="term" value="F:kinase activity"/>
    <property type="evidence" value="ECO:0007669"/>
    <property type="project" value="UniProtKB-KW"/>
</dbReference>
<dbReference type="Proteomes" id="UP001499951">
    <property type="component" value="Unassembled WGS sequence"/>
</dbReference>
<comment type="pathway">
    <text evidence="2">Cofactor biosynthesis; thiamine diphosphate biosynthesis; thiamine diphosphate from thiamine phosphate: step 1/1.</text>
</comment>
<accession>A0ABN1ENZ9</accession>
<keyword evidence="2" id="KW-0479">Metal-binding</keyword>
<evidence type="ECO:0000259" key="3">
    <source>
        <dbReference type="Pfam" id="PF00586"/>
    </source>
</evidence>
<comment type="function">
    <text evidence="2">Catalyzes the ATP-dependent phosphorylation of thiamine-monophosphate (TMP) to form thiamine-pyrophosphate (TPP), the active form of vitamin B1.</text>
</comment>
<dbReference type="PIRSF" id="PIRSF005303">
    <property type="entry name" value="Thiam_monoph_kin"/>
    <property type="match status" value="1"/>
</dbReference>
<dbReference type="InterPro" id="IPR006283">
    <property type="entry name" value="ThiL-like"/>
</dbReference>
<feature type="binding site" evidence="2">
    <location>
        <position position="215"/>
    </location>
    <ligand>
        <name>ATP</name>
        <dbReference type="ChEBI" id="CHEBI:30616"/>
    </ligand>
</feature>
<feature type="binding site" evidence="2">
    <location>
        <begin position="122"/>
        <end position="123"/>
    </location>
    <ligand>
        <name>ATP</name>
        <dbReference type="ChEBI" id="CHEBI:30616"/>
    </ligand>
</feature>
<feature type="binding site" evidence="2">
    <location>
        <position position="47"/>
    </location>
    <ligand>
        <name>Mg(2+)</name>
        <dbReference type="ChEBI" id="CHEBI:18420"/>
        <label>2</label>
    </ligand>
</feature>
<evidence type="ECO:0000256" key="2">
    <source>
        <dbReference type="HAMAP-Rule" id="MF_02128"/>
    </source>
</evidence>
<reference evidence="5 6" key="1">
    <citation type="journal article" date="2019" name="Int. J. Syst. Evol. Microbiol.">
        <title>The Global Catalogue of Microorganisms (GCM) 10K type strain sequencing project: providing services to taxonomists for standard genome sequencing and annotation.</title>
        <authorList>
            <consortium name="The Broad Institute Genomics Platform"/>
            <consortium name="The Broad Institute Genome Sequencing Center for Infectious Disease"/>
            <person name="Wu L."/>
            <person name="Ma J."/>
        </authorList>
    </citation>
    <scope>NUCLEOTIDE SEQUENCE [LARGE SCALE GENOMIC DNA]</scope>
    <source>
        <strain evidence="5 6">JCM 15089</strain>
    </source>
</reference>
<evidence type="ECO:0000259" key="4">
    <source>
        <dbReference type="Pfam" id="PF02769"/>
    </source>
</evidence>
<dbReference type="Gene3D" id="3.90.650.10">
    <property type="entry name" value="PurM-like C-terminal domain"/>
    <property type="match status" value="1"/>
</dbReference>
<name>A0ABN1ENZ9_9PROT</name>
<feature type="domain" description="PurM-like C-terminal" evidence="4">
    <location>
        <begin position="153"/>
        <end position="270"/>
    </location>
</feature>
<proteinExistence type="inferred from homology"/>
<keyword evidence="2" id="KW-0460">Magnesium</keyword>
<feature type="binding site" evidence="2">
    <location>
        <position position="75"/>
    </location>
    <ligand>
        <name>Mg(2+)</name>
        <dbReference type="ChEBI" id="CHEBI:18420"/>
        <label>2</label>
    </ligand>
</feature>
<feature type="domain" description="PurM-like N-terminal" evidence="3">
    <location>
        <begin position="29"/>
        <end position="140"/>
    </location>
</feature>
<comment type="caution">
    <text evidence="2">Lacks conserved residue(s) required for the propagation of feature annotation.</text>
</comment>
<comment type="miscellaneous">
    <text evidence="2">Reaction mechanism of ThiL seems to utilize a direct, inline transfer of the gamma-phosphate of ATP to TMP rather than a phosphorylated enzyme intermediate.</text>
</comment>
<dbReference type="NCBIfam" id="TIGR01379">
    <property type="entry name" value="thiL"/>
    <property type="match status" value="1"/>
</dbReference>
<dbReference type="PANTHER" id="PTHR30270:SF0">
    <property type="entry name" value="THIAMINE-MONOPHOSPHATE KINASE"/>
    <property type="match status" value="1"/>
</dbReference>
<feature type="binding site" evidence="2">
    <location>
        <position position="45"/>
    </location>
    <ligand>
        <name>Mg(2+)</name>
        <dbReference type="ChEBI" id="CHEBI:18420"/>
        <label>4</label>
    </ligand>
</feature>
<feature type="binding site" evidence="2">
    <location>
        <position position="30"/>
    </location>
    <ligand>
        <name>Mg(2+)</name>
        <dbReference type="ChEBI" id="CHEBI:18420"/>
        <label>3</label>
    </ligand>
</feature>
<dbReference type="InterPro" id="IPR036676">
    <property type="entry name" value="PurM-like_C_sf"/>
</dbReference>
<feature type="binding site" evidence="2">
    <location>
        <position position="149"/>
    </location>
    <ligand>
        <name>ATP</name>
        <dbReference type="ChEBI" id="CHEBI:30616"/>
    </ligand>
</feature>
<keyword evidence="1 2" id="KW-0784">Thiamine biosynthesis</keyword>
<dbReference type="InterPro" id="IPR036921">
    <property type="entry name" value="PurM-like_N_sf"/>
</dbReference>
<feature type="binding site" evidence="2">
    <location>
        <position position="213"/>
    </location>
    <ligand>
        <name>Mg(2+)</name>
        <dbReference type="ChEBI" id="CHEBI:18420"/>
        <label>3</label>
    </ligand>
</feature>
<dbReference type="EMBL" id="BAAADD010000005">
    <property type="protein sequence ID" value="GAA0570831.1"/>
    <property type="molecule type" value="Genomic_DNA"/>
</dbReference>
<dbReference type="Pfam" id="PF00586">
    <property type="entry name" value="AIRS"/>
    <property type="match status" value="1"/>
</dbReference>
<feature type="binding site" evidence="2">
    <location>
        <position position="75"/>
    </location>
    <ligand>
        <name>Mg(2+)</name>
        <dbReference type="ChEBI" id="CHEBI:18420"/>
        <label>4</label>
    </ligand>
</feature>
<dbReference type="InterPro" id="IPR016188">
    <property type="entry name" value="PurM-like_N"/>
</dbReference>
<keyword evidence="2 5" id="KW-0418">Kinase</keyword>
<dbReference type="CDD" id="cd02194">
    <property type="entry name" value="ThiL"/>
    <property type="match status" value="1"/>
</dbReference>
<dbReference type="EC" id="2.7.4.16" evidence="2"/>
<dbReference type="RefSeq" id="WP_166933981.1">
    <property type="nucleotide sequence ID" value="NZ_BAAADD010000005.1"/>
</dbReference>
<gene>
    <name evidence="2 5" type="primary">thiL</name>
    <name evidence="5" type="ORF">GCM10008942_19440</name>
</gene>
<dbReference type="PANTHER" id="PTHR30270">
    <property type="entry name" value="THIAMINE-MONOPHOSPHATE KINASE"/>
    <property type="match status" value="1"/>
</dbReference>
<evidence type="ECO:0000313" key="5">
    <source>
        <dbReference type="EMBL" id="GAA0570831.1"/>
    </source>
</evidence>
<comment type="caution">
    <text evidence="5">The sequence shown here is derived from an EMBL/GenBank/DDBJ whole genome shotgun (WGS) entry which is preliminary data.</text>
</comment>